<name>A0ABW5UE45_9SPHI</name>
<dbReference type="EMBL" id="JBHUMB010000014">
    <property type="protein sequence ID" value="MFD2744198.1"/>
    <property type="molecule type" value="Genomic_DNA"/>
</dbReference>
<keyword evidence="3" id="KW-1185">Reference proteome</keyword>
<evidence type="ECO:0000256" key="1">
    <source>
        <dbReference type="SAM" id="SignalP"/>
    </source>
</evidence>
<reference evidence="3" key="1">
    <citation type="journal article" date="2019" name="Int. J. Syst. Evol. Microbiol.">
        <title>The Global Catalogue of Microorganisms (GCM) 10K type strain sequencing project: providing services to taxonomists for standard genome sequencing and annotation.</title>
        <authorList>
            <consortium name="The Broad Institute Genomics Platform"/>
            <consortium name="The Broad Institute Genome Sequencing Center for Infectious Disease"/>
            <person name="Wu L."/>
            <person name="Ma J."/>
        </authorList>
    </citation>
    <scope>NUCLEOTIDE SEQUENCE [LARGE SCALE GENOMIC DNA]</scope>
    <source>
        <strain evidence="3">KCTC 42247</strain>
    </source>
</reference>
<keyword evidence="1" id="KW-0732">Signal</keyword>
<dbReference type="Proteomes" id="UP001597418">
    <property type="component" value="Unassembled WGS sequence"/>
</dbReference>
<gene>
    <name evidence="2" type="ORF">ACFSQ6_12435</name>
</gene>
<protein>
    <submittedName>
        <fullName evidence="2">Uncharacterized protein</fullName>
    </submittedName>
</protein>
<dbReference type="PROSITE" id="PS51257">
    <property type="entry name" value="PROKAR_LIPOPROTEIN"/>
    <property type="match status" value="1"/>
</dbReference>
<comment type="caution">
    <text evidence="2">The sequence shown here is derived from an EMBL/GenBank/DDBJ whole genome shotgun (WGS) entry which is preliminary data.</text>
</comment>
<proteinExistence type="predicted"/>
<sequence>MMYRLGLTIVIFASCFTTAFAQSYPETTTQEEYRIPTYAHIQLEPGFWSSKLGVNVDLGDSDEQVEEGKRLSNILSQTRSYAAVLNHMAELGYELINTLNITSSSNGSSGSYRIVYIMKKVETD</sequence>
<feature type="chain" id="PRO_5046873730" evidence="1">
    <location>
        <begin position="22"/>
        <end position="124"/>
    </location>
</feature>
<evidence type="ECO:0000313" key="3">
    <source>
        <dbReference type="Proteomes" id="UP001597418"/>
    </source>
</evidence>
<feature type="signal peptide" evidence="1">
    <location>
        <begin position="1"/>
        <end position="21"/>
    </location>
</feature>
<dbReference type="RefSeq" id="WP_066751163.1">
    <property type="nucleotide sequence ID" value="NZ_JBHUMB010000014.1"/>
</dbReference>
<evidence type="ECO:0000313" key="2">
    <source>
        <dbReference type="EMBL" id="MFD2744198.1"/>
    </source>
</evidence>
<accession>A0ABW5UE45</accession>
<organism evidence="2 3">
    <name type="scientific">Sphingobacterium populi</name>
    <dbReference type="NCBI Taxonomy" id="1812824"/>
    <lineage>
        <taxon>Bacteria</taxon>
        <taxon>Pseudomonadati</taxon>
        <taxon>Bacteroidota</taxon>
        <taxon>Sphingobacteriia</taxon>
        <taxon>Sphingobacteriales</taxon>
        <taxon>Sphingobacteriaceae</taxon>
        <taxon>Sphingobacterium</taxon>
    </lineage>
</organism>